<reference evidence="1" key="1">
    <citation type="submission" date="2023-02" db="EMBL/GenBank/DDBJ databases">
        <title>Polaribacter ponticola sp. nov., isolated from seawater.</title>
        <authorList>
            <person name="Baek J.H."/>
            <person name="Kim J.M."/>
            <person name="Choi D.G."/>
            <person name="Jeon C.O."/>
        </authorList>
    </citation>
    <scope>NUCLEOTIDE SEQUENCE</scope>
    <source>
        <strain evidence="1">MSW5</strain>
    </source>
</reference>
<evidence type="ECO:0000313" key="1">
    <source>
        <dbReference type="EMBL" id="MDD7915405.1"/>
    </source>
</evidence>
<dbReference type="Gene3D" id="3.30.565.10">
    <property type="entry name" value="Histidine kinase-like ATPase, C-terminal domain"/>
    <property type="match status" value="1"/>
</dbReference>
<comment type="caution">
    <text evidence="1">The sequence shown here is derived from an EMBL/GenBank/DDBJ whole genome shotgun (WGS) entry which is preliminary data.</text>
</comment>
<dbReference type="SUPFAM" id="SSF55874">
    <property type="entry name" value="ATPase domain of HSP90 chaperone/DNA topoisomerase II/histidine kinase"/>
    <property type="match status" value="1"/>
</dbReference>
<dbReference type="RefSeq" id="WP_265725956.1">
    <property type="nucleotide sequence ID" value="NZ_JAOSLC020000003.1"/>
</dbReference>
<dbReference type="EMBL" id="JAOSLC020000003">
    <property type="protein sequence ID" value="MDD7915405.1"/>
    <property type="molecule type" value="Genomic_DNA"/>
</dbReference>
<organism evidence="1 2">
    <name type="scientific">Polaribacter ponticola</name>
    <dbReference type="NCBI Taxonomy" id="2978475"/>
    <lineage>
        <taxon>Bacteria</taxon>
        <taxon>Pseudomonadati</taxon>
        <taxon>Bacteroidota</taxon>
        <taxon>Flavobacteriia</taxon>
        <taxon>Flavobacteriales</taxon>
        <taxon>Flavobacteriaceae</taxon>
    </lineage>
</organism>
<protein>
    <recommendedName>
        <fullName evidence="3">Sensor histidine kinase</fullName>
    </recommendedName>
</protein>
<keyword evidence="2" id="KW-1185">Reference proteome</keyword>
<proteinExistence type="predicted"/>
<gene>
    <name evidence="1" type="ORF">N5A56_013715</name>
</gene>
<sequence>MARAIIKKSDKKILISIDKLDKNHLQIVIEDNGIGRKASAKIKSEKSIKRKSIGINLTKDRLTNFSLTLKNKYSIIYQDIENENKKATGTKVIIKIPLK</sequence>
<dbReference type="InterPro" id="IPR036890">
    <property type="entry name" value="HATPase_C_sf"/>
</dbReference>
<name>A0ABT5SCY2_9FLAO</name>
<evidence type="ECO:0008006" key="3">
    <source>
        <dbReference type="Google" id="ProtNLM"/>
    </source>
</evidence>
<accession>A0ABT5SCY2</accession>
<dbReference type="Proteomes" id="UP001151478">
    <property type="component" value="Unassembled WGS sequence"/>
</dbReference>
<evidence type="ECO:0000313" key="2">
    <source>
        <dbReference type="Proteomes" id="UP001151478"/>
    </source>
</evidence>